<evidence type="ECO:0000256" key="3">
    <source>
        <dbReference type="ARBA" id="ARBA00022989"/>
    </source>
</evidence>
<proteinExistence type="predicted"/>
<keyword evidence="6" id="KW-0808">Transferase</keyword>
<gene>
    <name evidence="6" type="ordered locus">Afer_1739</name>
</gene>
<feature type="transmembrane region" description="Helical" evidence="5">
    <location>
        <begin position="254"/>
        <end position="271"/>
    </location>
</feature>
<dbReference type="eggNOG" id="COG0382">
    <property type="taxonomic scope" value="Bacteria"/>
</dbReference>
<dbReference type="NCBIfam" id="NF008978">
    <property type="entry name" value="PRK12324.1-4"/>
    <property type="match status" value="1"/>
</dbReference>
<evidence type="ECO:0000256" key="1">
    <source>
        <dbReference type="ARBA" id="ARBA00004141"/>
    </source>
</evidence>
<sequence length="309" mass="32503">MKATTAIERSHASGERSTGRIVRGLIVAMRPKQWAKNALVVAAPLAAGSILRTHVLVPTALAFVAFVAISAATYLLNDTADRERDAAHPTKRRRPIAAGIVPVWLALLTATILGLGALLLAALAINLATLAVLATYAASTLAYSLKLKHEPILDIAIVAGGFVLRAVAGGIAAHVFISHYFLLVAGFGALFVVASKRYAELTATDGESRTRSVLASYSPGFLNLTRALAATTTVVTYCFWAFERSAGLSDGRLVLGLSIVPFTIGVLRYALLVEHGHGEAPEDLLTADRTLLGIGMLWVALVGGAIFLV</sequence>
<evidence type="ECO:0000313" key="7">
    <source>
        <dbReference type="Proteomes" id="UP000000771"/>
    </source>
</evidence>
<dbReference type="STRING" id="525909.Afer_1739"/>
<reference evidence="6 7" key="1">
    <citation type="journal article" date="2009" name="Stand. Genomic Sci.">
        <title>Complete genome sequence of Acidimicrobium ferrooxidans type strain (ICP).</title>
        <authorList>
            <person name="Clum A."/>
            <person name="Nolan M."/>
            <person name="Lang E."/>
            <person name="Glavina Del Rio T."/>
            <person name="Tice H."/>
            <person name="Copeland A."/>
            <person name="Cheng J.F."/>
            <person name="Lucas S."/>
            <person name="Chen F."/>
            <person name="Bruce D."/>
            <person name="Goodwin L."/>
            <person name="Pitluck S."/>
            <person name="Ivanova N."/>
            <person name="Mavrommatis K."/>
            <person name="Mikhailova N."/>
            <person name="Pati A."/>
            <person name="Chen A."/>
            <person name="Palaniappan K."/>
            <person name="Goker M."/>
            <person name="Spring S."/>
            <person name="Land M."/>
            <person name="Hauser L."/>
            <person name="Chang Y.J."/>
            <person name="Jeffries C.C."/>
            <person name="Chain P."/>
            <person name="Bristow J."/>
            <person name="Eisen J.A."/>
            <person name="Markowitz V."/>
            <person name="Hugenholtz P."/>
            <person name="Kyrpides N.C."/>
            <person name="Klenk H.P."/>
            <person name="Lapidus A."/>
        </authorList>
    </citation>
    <scope>NUCLEOTIDE SEQUENCE [LARGE SCALE GENOMIC DNA]</scope>
    <source>
        <strain evidence="7">DSM 10331 / JCM 15462 / NBRC 103882 / ICP</strain>
    </source>
</reference>
<dbReference type="Pfam" id="PF01040">
    <property type="entry name" value="UbiA"/>
    <property type="match status" value="1"/>
</dbReference>
<accession>C7M0Z7</accession>
<name>C7M0Z7_ACIFD</name>
<feature type="transmembrane region" description="Helical" evidence="5">
    <location>
        <begin position="57"/>
        <end position="76"/>
    </location>
</feature>
<organism evidence="6 7">
    <name type="scientific">Acidimicrobium ferrooxidans (strain DSM 10331 / JCM 15462 / NBRC 103882 / ICP)</name>
    <dbReference type="NCBI Taxonomy" id="525909"/>
    <lineage>
        <taxon>Bacteria</taxon>
        <taxon>Bacillati</taxon>
        <taxon>Actinomycetota</taxon>
        <taxon>Acidimicrobiia</taxon>
        <taxon>Acidimicrobiales</taxon>
        <taxon>Acidimicrobiaceae</taxon>
        <taxon>Acidimicrobium</taxon>
    </lineage>
</organism>
<feature type="transmembrane region" description="Helical" evidence="5">
    <location>
        <begin position="127"/>
        <end position="145"/>
    </location>
</feature>
<evidence type="ECO:0000313" key="6">
    <source>
        <dbReference type="EMBL" id="ACU54655.1"/>
    </source>
</evidence>
<keyword evidence="7" id="KW-1185">Reference proteome</keyword>
<dbReference type="AlphaFoldDB" id="C7M0Z7"/>
<feature type="transmembrane region" description="Helical" evidence="5">
    <location>
        <begin position="291"/>
        <end position="308"/>
    </location>
</feature>
<feature type="transmembrane region" description="Helical" evidence="5">
    <location>
        <begin position="152"/>
        <end position="173"/>
    </location>
</feature>
<dbReference type="InterPro" id="IPR044878">
    <property type="entry name" value="UbiA_sf"/>
</dbReference>
<dbReference type="OrthoDB" id="9803632at2"/>
<protein>
    <submittedName>
        <fullName evidence="6">UbiA prenyltransferase</fullName>
    </submittedName>
</protein>
<feature type="transmembrane region" description="Helical" evidence="5">
    <location>
        <begin position="179"/>
        <end position="199"/>
    </location>
</feature>
<keyword evidence="4 5" id="KW-0472">Membrane</keyword>
<comment type="subcellular location">
    <subcellularLocation>
        <location evidence="1">Membrane</location>
        <topology evidence="1">Multi-pass membrane protein</topology>
    </subcellularLocation>
</comment>
<keyword evidence="3 5" id="KW-1133">Transmembrane helix</keyword>
<evidence type="ECO:0000256" key="5">
    <source>
        <dbReference type="SAM" id="Phobius"/>
    </source>
</evidence>
<dbReference type="GO" id="GO:0016020">
    <property type="term" value="C:membrane"/>
    <property type="evidence" value="ECO:0007669"/>
    <property type="project" value="UniProtKB-SubCell"/>
</dbReference>
<dbReference type="InterPro" id="IPR000537">
    <property type="entry name" value="UbiA_prenyltransferase"/>
</dbReference>
<feature type="transmembrane region" description="Helical" evidence="5">
    <location>
        <begin position="96"/>
        <end position="121"/>
    </location>
</feature>
<dbReference type="CDD" id="cd13963">
    <property type="entry name" value="PT_UbiA_2"/>
    <property type="match status" value="1"/>
</dbReference>
<keyword evidence="2 5" id="KW-0812">Transmembrane</keyword>
<evidence type="ECO:0000256" key="2">
    <source>
        <dbReference type="ARBA" id="ARBA00022692"/>
    </source>
</evidence>
<dbReference type="EMBL" id="CP001631">
    <property type="protein sequence ID" value="ACU54655.1"/>
    <property type="molecule type" value="Genomic_DNA"/>
</dbReference>
<dbReference type="Gene3D" id="1.10.357.140">
    <property type="entry name" value="UbiA prenyltransferase"/>
    <property type="match status" value="1"/>
</dbReference>
<dbReference type="RefSeq" id="WP_015799134.1">
    <property type="nucleotide sequence ID" value="NC_013124.1"/>
</dbReference>
<feature type="transmembrane region" description="Helical" evidence="5">
    <location>
        <begin position="34"/>
        <end position="51"/>
    </location>
</feature>
<dbReference type="GO" id="GO:0016765">
    <property type="term" value="F:transferase activity, transferring alkyl or aryl (other than methyl) groups"/>
    <property type="evidence" value="ECO:0007669"/>
    <property type="project" value="InterPro"/>
</dbReference>
<dbReference type="KEGG" id="afo:Afer_1739"/>
<evidence type="ECO:0000256" key="4">
    <source>
        <dbReference type="ARBA" id="ARBA00023136"/>
    </source>
</evidence>
<dbReference type="Proteomes" id="UP000000771">
    <property type="component" value="Chromosome"/>
</dbReference>
<dbReference type="HOGENOM" id="CLU_029423_0_0_11"/>